<gene>
    <name evidence="1" type="ORF">A3F03_02540</name>
</gene>
<reference evidence="1 2" key="1">
    <citation type="journal article" date="2016" name="Nat. Commun.">
        <title>Thousands of microbial genomes shed light on interconnected biogeochemical processes in an aquifer system.</title>
        <authorList>
            <person name="Anantharaman K."/>
            <person name="Brown C.T."/>
            <person name="Hug L.A."/>
            <person name="Sharon I."/>
            <person name="Castelle C.J."/>
            <person name="Probst A.J."/>
            <person name="Thomas B.C."/>
            <person name="Singh A."/>
            <person name="Wilkins M.J."/>
            <person name="Karaoz U."/>
            <person name="Brodie E.L."/>
            <person name="Williams K.H."/>
            <person name="Hubbard S.S."/>
            <person name="Banfield J.F."/>
        </authorList>
    </citation>
    <scope>NUCLEOTIDE SEQUENCE [LARGE SCALE GENOMIC DNA]</scope>
</reference>
<organism evidence="1 2">
    <name type="scientific">Candidatus Roizmanbacteria bacterium RIFCSPHIGHO2_12_FULL_41_11</name>
    <dbReference type="NCBI Taxonomy" id="1802052"/>
    <lineage>
        <taxon>Bacteria</taxon>
        <taxon>Candidatus Roizmaniibacteriota</taxon>
    </lineage>
</organism>
<comment type="caution">
    <text evidence="1">The sequence shown here is derived from an EMBL/GenBank/DDBJ whole genome shotgun (WGS) entry which is preliminary data.</text>
</comment>
<sequence>MEKVNLSTKKLGQFSGKWVAIDPLKQKIVAVAITLKEISSFVSGKTENKHKIKAVAFKVPRKNEGPYVLTNRFIN</sequence>
<evidence type="ECO:0000313" key="2">
    <source>
        <dbReference type="Proteomes" id="UP000176803"/>
    </source>
</evidence>
<name>A0A1F7I414_9BACT</name>
<protein>
    <recommendedName>
        <fullName evidence="3">DUF5678 domain-containing protein</fullName>
    </recommendedName>
</protein>
<proteinExistence type="predicted"/>
<accession>A0A1F7I414</accession>
<dbReference type="Proteomes" id="UP000176803">
    <property type="component" value="Unassembled WGS sequence"/>
</dbReference>
<dbReference type="AlphaFoldDB" id="A0A1F7I414"/>
<evidence type="ECO:0000313" key="1">
    <source>
        <dbReference type="EMBL" id="OGK38073.1"/>
    </source>
</evidence>
<evidence type="ECO:0008006" key="3">
    <source>
        <dbReference type="Google" id="ProtNLM"/>
    </source>
</evidence>
<dbReference type="EMBL" id="MGAC01000023">
    <property type="protein sequence ID" value="OGK38073.1"/>
    <property type="molecule type" value="Genomic_DNA"/>
</dbReference>